<gene>
    <name evidence="3" type="primary">LOC113496009</name>
</gene>
<feature type="region of interest" description="Disordered" evidence="1">
    <location>
        <begin position="120"/>
        <end position="144"/>
    </location>
</feature>
<evidence type="ECO:0000313" key="2">
    <source>
        <dbReference type="Proteomes" id="UP000322000"/>
    </source>
</evidence>
<evidence type="ECO:0000256" key="1">
    <source>
        <dbReference type="SAM" id="MobiDB-lite"/>
    </source>
</evidence>
<reference evidence="3" key="1">
    <citation type="submission" date="2025-08" db="UniProtKB">
        <authorList>
            <consortium name="RefSeq"/>
        </authorList>
    </citation>
    <scope>IDENTIFICATION</scope>
</reference>
<name>A0A7E5VR66_TRINI</name>
<dbReference type="OrthoDB" id="6932744at2759"/>
<accession>A0A7E5VR66</accession>
<dbReference type="RefSeq" id="XP_026730858.1">
    <property type="nucleotide sequence ID" value="XM_026875057.1"/>
</dbReference>
<proteinExistence type="predicted"/>
<organism evidence="2 3">
    <name type="scientific">Trichoplusia ni</name>
    <name type="common">Cabbage looper</name>
    <dbReference type="NCBI Taxonomy" id="7111"/>
    <lineage>
        <taxon>Eukaryota</taxon>
        <taxon>Metazoa</taxon>
        <taxon>Ecdysozoa</taxon>
        <taxon>Arthropoda</taxon>
        <taxon>Hexapoda</taxon>
        <taxon>Insecta</taxon>
        <taxon>Pterygota</taxon>
        <taxon>Neoptera</taxon>
        <taxon>Endopterygota</taxon>
        <taxon>Lepidoptera</taxon>
        <taxon>Glossata</taxon>
        <taxon>Ditrysia</taxon>
        <taxon>Noctuoidea</taxon>
        <taxon>Noctuidae</taxon>
        <taxon>Plusiinae</taxon>
        <taxon>Trichoplusia</taxon>
    </lineage>
</organism>
<protein>
    <submittedName>
        <fullName evidence="3">Uncharacterized protein LOC113496009</fullName>
    </submittedName>
</protein>
<dbReference type="Proteomes" id="UP000322000">
    <property type="component" value="Chromosome 7"/>
</dbReference>
<dbReference type="KEGG" id="tnl:113496009"/>
<evidence type="ECO:0000313" key="3">
    <source>
        <dbReference type="RefSeq" id="XP_026730858.1"/>
    </source>
</evidence>
<sequence length="485" mass="55151">MPAVEMYTIIIITVMTMSQGLLQACFYFCKLSPEYSSTGRPDCDCSAYKQRNTRSTVNTRHFGPSSVLKDSGIYYEPAPINSPLAPPFVQQLFHTSRLERNQNPTVNNVNLRKSYDMIDSSAKEGNSPEPPLTTPYKFKRGDNNNKDHLEVEEIDNPLHLYFDLEVKPENYNSTRLEQLKNMFVKFQEAERGLSECINFHIYIFSKYKDNINKTNTNWDQVDNLSRSQELTEIQNKCDQSASIIRQSIFQVQQSYPQKQNSSEIIHEDANSNESRTGPGNLFRQVTTEPNSYKNYPGSTKNVEDDQIEYNNRKSPNLDSWLTTNAPVVTNAIGINEREKDSPKATTSVNLIDENVPRRTILPEGEVEITKIITKELSNGSVTSVADGYEVLPNSDFITNNIISAEENTETTLRTDHHNDLVEIKGHLYFLFGDKPIPARFMQQPGGEINVAMDGFSLCTQMLQSNQSTFMNLLCNCIQQKKCSFS</sequence>
<dbReference type="AlphaFoldDB" id="A0A7E5VR66"/>
<dbReference type="GeneID" id="113496009"/>
<keyword evidence="2" id="KW-1185">Reference proteome</keyword>
<dbReference type="InParanoid" id="A0A7E5VR66"/>